<protein>
    <recommendedName>
        <fullName evidence="1">Regulator of ribonuclease activity B domain-containing protein</fullName>
    </recommendedName>
</protein>
<dbReference type="InterPro" id="IPR009671">
    <property type="entry name" value="RraB_dom"/>
</dbReference>
<evidence type="ECO:0000259" key="1">
    <source>
        <dbReference type="Pfam" id="PF06877"/>
    </source>
</evidence>
<dbReference type="AlphaFoldDB" id="A0A266Q3D1"/>
<dbReference type="EMBL" id="NHNI01000002">
    <property type="protein sequence ID" value="OZY84373.1"/>
    <property type="molecule type" value="Genomic_DNA"/>
</dbReference>
<dbReference type="InterPro" id="IPR036701">
    <property type="entry name" value="RraB-like_sf"/>
</dbReference>
<accession>A0A266Q3D1</accession>
<feature type="domain" description="Regulator of ribonuclease activity B" evidence="1">
    <location>
        <begin position="6"/>
        <end position="101"/>
    </location>
</feature>
<organism evidence="2 3">
    <name type="scientific">Cellvibrio mixtus</name>
    <dbReference type="NCBI Taxonomy" id="39650"/>
    <lineage>
        <taxon>Bacteria</taxon>
        <taxon>Pseudomonadati</taxon>
        <taxon>Pseudomonadota</taxon>
        <taxon>Gammaproteobacteria</taxon>
        <taxon>Cellvibrionales</taxon>
        <taxon>Cellvibrionaceae</taxon>
        <taxon>Cellvibrio</taxon>
    </lineage>
</organism>
<proteinExistence type="predicted"/>
<sequence>MEFPNDADGDALKRMAQSGFDFTKESDVDFNIDFDHWPVSEAEYKYIKGLYPDCKFYESEGNGYACFQMRGLVTYKFVTSIQKMVSDEVRKVGGICESWGVLQG</sequence>
<dbReference type="Pfam" id="PF06877">
    <property type="entry name" value="RraB"/>
    <property type="match status" value="1"/>
</dbReference>
<dbReference type="SUPFAM" id="SSF89946">
    <property type="entry name" value="Hypothetical protein VC0424"/>
    <property type="match status" value="1"/>
</dbReference>
<keyword evidence="3" id="KW-1185">Reference proteome</keyword>
<name>A0A266Q3D1_9GAMM</name>
<gene>
    <name evidence="2" type="ORF">CBP51_14270</name>
</gene>
<dbReference type="RefSeq" id="WP_094985463.1">
    <property type="nucleotide sequence ID" value="NZ_NHNI01000002.1"/>
</dbReference>
<reference evidence="3" key="1">
    <citation type="submission" date="2017-05" db="EMBL/GenBank/DDBJ databases">
        <authorList>
            <person name="Barney B.M."/>
        </authorList>
    </citation>
    <scope>NUCLEOTIDE SEQUENCE [LARGE SCALE GENOMIC DNA]</scope>
    <source>
        <strain evidence="3">PSBB022</strain>
    </source>
</reference>
<evidence type="ECO:0000313" key="2">
    <source>
        <dbReference type="EMBL" id="OZY84373.1"/>
    </source>
</evidence>
<dbReference type="Proteomes" id="UP000216101">
    <property type="component" value="Unassembled WGS sequence"/>
</dbReference>
<comment type="caution">
    <text evidence="2">The sequence shown here is derived from an EMBL/GenBank/DDBJ whole genome shotgun (WGS) entry which is preliminary data.</text>
</comment>
<evidence type="ECO:0000313" key="3">
    <source>
        <dbReference type="Proteomes" id="UP000216101"/>
    </source>
</evidence>